<sequence>MRFKAKKNIYWEDWGHMRRVFIAGRVYDGVLHSDGKVTGYSPYFDVDDYVSADEIEIVN</sequence>
<keyword evidence="2" id="KW-1185">Reference proteome</keyword>
<comment type="caution">
    <text evidence="1">The sequence shown here is derived from an EMBL/GenBank/DDBJ whole genome shotgun (WGS) entry which is preliminary data.</text>
</comment>
<protein>
    <submittedName>
        <fullName evidence="1">Uncharacterized protein</fullName>
    </submittedName>
</protein>
<reference evidence="1 2" key="1">
    <citation type="submission" date="2019-04" db="EMBL/GenBank/DDBJ databases">
        <title>Lysinibacillus genome sequencing.</title>
        <authorList>
            <person name="Dunlap C."/>
        </authorList>
    </citation>
    <scope>NUCLEOTIDE SEQUENCE [LARGE SCALE GENOMIC DNA]</scope>
    <source>
        <strain evidence="1 2">CCTCC AB 2010389</strain>
    </source>
</reference>
<dbReference type="EMBL" id="SZPU01000085">
    <property type="protein sequence ID" value="TKI60095.1"/>
    <property type="molecule type" value="Genomic_DNA"/>
</dbReference>
<gene>
    <name evidence="1" type="ORF">FC756_19880</name>
</gene>
<proteinExistence type="predicted"/>
<dbReference type="AlphaFoldDB" id="A0A4U2YHX8"/>
<accession>A0A4U2YHX8</accession>
<organism evidence="1 2">
    <name type="scientific">Lysinibacillus mangiferihumi</name>
    <dbReference type="NCBI Taxonomy" id="1130819"/>
    <lineage>
        <taxon>Bacteria</taxon>
        <taxon>Bacillati</taxon>
        <taxon>Bacillota</taxon>
        <taxon>Bacilli</taxon>
        <taxon>Bacillales</taxon>
        <taxon>Bacillaceae</taxon>
        <taxon>Lysinibacillus</taxon>
    </lineage>
</organism>
<dbReference type="Proteomes" id="UP000308744">
    <property type="component" value="Unassembled WGS sequence"/>
</dbReference>
<evidence type="ECO:0000313" key="1">
    <source>
        <dbReference type="EMBL" id="TKI60095.1"/>
    </source>
</evidence>
<evidence type="ECO:0000313" key="2">
    <source>
        <dbReference type="Proteomes" id="UP000308744"/>
    </source>
</evidence>
<name>A0A4U2YHX8_9BACI</name>